<feature type="active site" description="Proton acceptor" evidence="12">
    <location>
        <position position="416"/>
    </location>
</feature>
<dbReference type="InterPro" id="IPR005990">
    <property type="entry name" value="IMP_DH"/>
</dbReference>
<evidence type="ECO:0000259" key="16">
    <source>
        <dbReference type="PROSITE" id="PS51371"/>
    </source>
</evidence>
<dbReference type="InterPro" id="IPR046342">
    <property type="entry name" value="CBS_dom_sf"/>
</dbReference>
<evidence type="ECO:0000256" key="9">
    <source>
        <dbReference type="ARBA" id="ARBA00023027"/>
    </source>
</evidence>
<dbReference type="EMBL" id="AP023359">
    <property type="protein sequence ID" value="BCJ70272.1"/>
    <property type="molecule type" value="Genomic_DNA"/>
</dbReference>
<dbReference type="GO" id="GO:0046872">
    <property type="term" value="F:metal ion binding"/>
    <property type="evidence" value="ECO:0007669"/>
    <property type="project" value="UniProtKB-KW"/>
</dbReference>
<feature type="active site" description="Thioimidate intermediate" evidence="12">
    <location>
        <position position="317"/>
    </location>
</feature>
<comment type="catalytic activity">
    <reaction evidence="11">
        <text>IMP + NAD(+) + H2O = XMP + NADH + H(+)</text>
        <dbReference type="Rhea" id="RHEA:11708"/>
        <dbReference type="ChEBI" id="CHEBI:15377"/>
        <dbReference type="ChEBI" id="CHEBI:15378"/>
        <dbReference type="ChEBI" id="CHEBI:57464"/>
        <dbReference type="ChEBI" id="CHEBI:57540"/>
        <dbReference type="ChEBI" id="CHEBI:57945"/>
        <dbReference type="ChEBI" id="CHEBI:58053"/>
        <dbReference type="EC" id="1.1.1.205"/>
    </reaction>
</comment>
<keyword evidence="8" id="KW-0560">Oxidoreductase</keyword>
<keyword evidence="9 13" id="KW-0520">NAD</keyword>
<dbReference type="AlphaFoldDB" id="A0A810N9F0"/>
<gene>
    <name evidence="17" type="ORF">Prubr_72930</name>
</gene>
<dbReference type="InterPro" id="IPR001093">
    <property type="entry name" value="IMP_DH_GMPRt"/>
</dbReference>
<evidence type="ECO:0000256" key="15">
    <source>
        <dbReference type="PROSITE-ProRule" id="PRU00703"/>
    </source>
</evidence>
<dbReference type="Proteomes" id="UP000680866">
    <property type="component" value="Chromosome"/>
</dbReference>
<organism evidence="17 18">
    <name type="scientific">Polymorphospora rubra</name>
    <dbReference type="NCBI Taxonomy" id="338584"/>
    <lineage>
        <taxon>Bacteria</taxon>
        <taxon>Bacillati</taxon>
        <taxon>Actinomycetota</taxon>
        <taxon>Actinomycetes</taxon>
        <taxon>Micromonosporales</taxon>
        <taxon>Micromonosporaceae</taxon>
        <taxon>Polymorphospora</taxon>
    </lineage>
</organism>
<evidence type="ECO:0000256" key="12">
    <source>
        <dbReference type="PIRSR" id="PIRSR000130-1"/>
    </source>
</evidence>
<dbReference type="GO" id="GO:0003938">
    <property type="term" value="F:IMP dehydrogenase activity"/>
    <property type="evidence" value="ECO:0007669"/>
    <property type="project" value="UniProtKB-EC"/>
</dbReference>
<comment type="cofactor">
    <cofactor evidence="1">
        <name>K(+)</name>
        <dbReference type="ChEBI" id="CHEBI:29103"/>
    </cofactor>
</comment>
<comment type="similarity">
    <text evidence="2">Belongs to the IMPDH/GMPR family.</text>
</comment>
<dbReference type="NCBIfam" id="NF005493">
    <property type="entry name" value="PRK07107.1"/>
    <property type="match status" value="1"/>
</dbReference>
<evidence type="ECO:0000256" key="1">
    <source>
        <dbReference type="ARBA" id="ARBA00001958"/>
    </source>
</evidence>
<dbReference type="PIRSF" id="PIRSF000130">
    <property type="entry name" value="IMPDH"/>
    <property type="match status" value="1"/>
</dbReference>
<evidence type="ECO:0000256" key="5">
    <source>
        <dbReference type="ARBA" id="ARBA00022749"/>
    </source>
</evidence>
<keyword evidence="18" id="KW-1185">Reference proteome</keyword>
<evidence type="ECO:0000256" key="3">
    <source>
        <dbReference type="ARBA" id="ARBA00022723"/>
    </source>
</evidence>
<dbReference type="PROSITE" id="PS51371">
    <property type="entry name" value="CBS"/>
    <property type="match status" value="1"/>
</dbReference>
<dbReference type="FunFam" id="3.20.20.70:FF:000424">
    <property type="entry name" value="Inosine-5'-monophosphate dehydrogenase 2"/>
    <property type="match status" value="1"/>
</dbReference>
<dbReference type="PROSITE" id="PS00487">
    <property type="entry name" value="IMP_DH_GMP_RED"/>
    <property type="match status" value="1"/>
</dbReference>
<evidence type="ECO:0000256" key="7">
    <source>
        <dbReference type="ARBA" id="ARBA00022958"/>
    </source>
</evidence>
<feature type="binding site" description="in other chain" evidence="14">
    <location>
        <position position="314"/>
    </location>
    <ligand>
        <name>K(+)</name>
        <dbReference type="ChEBI" id="CHEBI:29103"/>
        <note>ligand shared between two tetrameric partners</note>
    </ligand>
</feature>
<keyword evidence="4" id="KW-0660">Purine salvage</keyword>
<protein>
    <submittedName>
        <fullName evidence="17">Inosine 5-monophosphate dehydrogenase</fullName>
    </submittedName>
</protein>
<feature type="binding site" description="in other chain" evidence="14">
    <location>
        <position position="312"/>
    </location>
    <ligand>
        <name>K(+)</name>
        <dbReference type="ChEBI" id="CHEBI:29103"/>
        <note>ligand shared between two tetrameric partners</note>
    </ligand>
</feature>
<evidence type="ECO:0000256" key="2">
    <source>
        <dbReference type="ARBA" id="ARBA00005502"/>
    </source>
</evidence>
<evidence type="ECO:0000313" key="18">
    <source>
        <dbReference type="Proteomes" id="UP000680866"/>
    </source>
</evidence>
<dbReference type="InterPro" id="IPR000644">
    <property type="entry name" value="CBS_dom"/>
</dbReference>
<keyword evidence="3" id="KW-0479">Metal-binding</keyword>
<evidence type="ECO:0000256" key="8">
    <source>
        <dbReference type="ARBA" id="ARBA00023002"/>
    </source>
</evidence>
<dbReference type="Pfam" id="PF00478">
    <property type="entry name" value="IMPDH"/>
    <property type="match status" value="1"/>
</dbReference>
<dbReference type="KEGG" id="pry:Prubr_72930"/>
<sequence>MKILDETSRTLNEFLLLPGLTTEECTPDNVDLTTPVVRHRVGEQSPVRIATPLVSAIMQAVSSPRLAVALAEVGGLSFVHQNQPIGAQVEDVRAVKRHKAGFRTSEINVKPSTTLGEVAQLLGDVDQGVAVVTDDGSAEGRFLGIIGPDDFHLHRHGSGEVVTARMRAYDELTTAPATISLSDANEMIWANRLDVLPVLDGDRLVSLVLKRDYQAHKTFHNASVDSRKRFRVGAGINSRDYADRVPALVEAGADVLCLDSSDGYSVYQKKAIEFVRDRYGEKVFVGAGNVVDARAFRYLAEAGADFVKVGIGGGSICITRDQKGIGRGQASALIDVVRERDAYAAETGMYVPVCCDGGLLADYHMAIALACGADFIMLGRYFARFDEAPSRKVRVEGQFFKEYWGEGSRRAQNAARYGHTGEISFEEGVDGFVPYAGSLADNVGLTRTKLKATMVSCGATTLRDFHENAVLVQVSERSYEQNTAEVRLRKRSVDAGE</sequence>
<evidence type="ECO:0000256" key="13">
    <source>
        <dbReference type="PIRSR" id="PIRSR000130-3"/>
    </source>
</evidence>
<evidence type="ECO:0000256" key="14">
    <source>
        <dbReference type="PIRSR" id="PIRSR000130-4"/>
    </source>
</evidence>
<dbReference type="InterPro" id="IPR015875">
    <property type="entry name" value="IMP_DH/GMP_Rdtase_CS"/>
</dbReference>
<accession>A0A810N9F0</accession>
<dbReference type="CDD" id="cd00381">
    <property type="entry name" value="IMPDH"/>
    <property type="match status" value="1"/>
</dbReference>
<reference evidence="17" key="1">
    <citation type="submission" date="2020-08" db="EMBL/GenBank/DDBJ databases">
        <title>Whole genome shotgun sequence of Polymorphospora rubra NBRC 101157.</title>
        <authorList>
            <person name="Komaki H."/>
            <person name="Tamura T."/>
        </authorList>
    </citation>
    <scope>NUCLEOTIDE SEQUENCE</scope>
    <source>
        <strain evidence="17">NBRC 101157</strain>
    </source>
</reference>
<evidence type="ECO:0000256" key="6">
    <source>
        <dbReference type="ARBA" id="ARBA00022755"/>
    </source>
</evidence>
<dbReference type="SMART" id="SM01240">
    <property type="entry name" value="IMPDH"/>
    <property type="match status" value="1"/>
</dbReference>
<dbReference type="InterPro" id="IPR013785">
    <property type="entry name" value="Aldolase_TIM"/>
</dbReference>
<dbReference type="SUPFAM" id="SSF51412">
    <property type="entry name" value="Inosine monophosphate dehydrogenase (IMPDH)"/>
    <property type="match status" value="1"/>
</dbReference>
<keyword evidence="6" id="KW-0658">Purine biosynthesis</keyword>
<dbReference type="Gene3D" id="3.20.20.70">
    <property type="entry name" value="Aldolase class I"/>
    <property type="match status" value="1"/>
</dbReference>
<feature type="domain" description="CBS" evidence="16">
    <location>
        <begin position="166"/>
        <end position="223"/>
    </location>
</feature>
<dbReference type="PANTHER" id="PTHR11911:SF111">
    <property type="entry name" value="INOSINE-5'-MONOPHOSPHATE DEHYDROGENASE"/>
    <property type="match status" value="1"/>
</dbReference>
<feature type="binding site" evidence="13">
    <location>
        <begin position="259"/>
        <end position="261"/>
    </location>
    <ligand>
        <name>NAD(+)</name>
        <dbReference type="ChEBI" id="CHEBI:57540"/>
    </ligand>
</feature>
<evidence type="ECO:0000256" key="4">
    <source>
        <dbReference type="ARBA" id="ARBA00022726"/>
    </source>
</evidence>
<dbReference type="RefSeq" id="WP_212820068.1">
    <property type="nucleotide sequence ID" value="NZ_AP023359.1"/>
</dbReference>
<evidence type="ECO:0000256" key="11">
    <source>
        <dbReference type="ARBA" id="ARBA00048028"/>
    </source>
</evidence>
<dbReference type="GO" id="GO:0006177">
    <property type="term" value="P:GMP biosynthetic process"/>
    <property type="evidence" value="ECO:0007669"/>
    <property type="project" value="UniProtKB-KW"/>
</dbReference>
<feature type="binding site" evidence="13">
    <location>
        <begin position="310"/>
        <end position="312"/>
    </location>
    <ligand>
        <name>NAD(+)</name>
        <dbReference type="ChEBI" id="CHEBI:57540"/>
    </ligand>
</feature>
<feature type="binding site" description="in other chain" evidence="14">
    <location>
        <position position="317"/>
    </location>
    <ligand>
        <name>K(+)</name>
        <dbReference type="ChEBI" id="CHEBI:29103"/>
        <note>ligand shared between two tetrameric partners</note>
    </ligand>
</feature>
<name>A0A810N9F0_9ACTN</name>
<keyword evidence="7 14" id="KW-0630">Potassium</keyword>
<dbReference type="GO" id="GO:0006166">
    <property type="term" value="P:purine ribonucleoside salvage"/>
    <property type="evidence" value="ECO:0007669"/>
    <property type="project" value="UniProtKB-KW"/>
</dbReference>
<evidence type="ECO:0000256" key="10">
    <source>
        <dbReference type="ARBA" id="ARBA00023122"/>
    </source>
</evidence>
<dbReference type="SUPFAM" id="SSF54631">
    <property type="entry name" value="CBS-domain pair"/>
    <property type="match status" value="1"/>
</dbReference>
<dbReference type="PANTHER" id="PTHR11911">
    <property type="entry name" value="INOSINE-5-MONOPHOSPHATE DEHYDROGENASE RELATED"/>
    <property type="match status" value="1"/>
</dbReference>
<proteinExistence type="inferred from homology"/>
<keyword evidence="5" id="KW-0332">GMP biosynthesis</keyword>
<evidence type="ECO:0000313" key="17">
    <source>
        <dbReference type="EMBL" id="BCJ70272.1"/>
    </source>
</evidence>
<dbReference type="GO" id="GO:0006183">
    <property type="term" value="P:GTP biosynthetic process"/>
    <property type="evidence" value="ECO:0007669"/>
    <property type="project" value="TreeGrafter"/>
</dbReference>
<keyword evidence="10 15" id="KW-0129">CBS domain</keyword>